<proteinExistence type="predicted"/>
<gene>
    <name evidence="3" type="ORF">GGD90_002597</name>
</gene>
<accession>A0A840G8K4</accession>
<feature type="chain" id="PRO_5032540756" description="Sel1 repeat family protein" evidence="2">
    <location>
        <begin position="26"/>
        <end position="297"/>
    </location>
</feature>
<evidence type="ECO:0000256" key="2">
    <source>
        <dbReference type="SAM" id="SignalP"/>
    </source>
</evidence>
<feature type="region of interest" description="Disordered" evidence="1">
    <location>
        <begin position="143"/>
        <end position="163"/>
    </location>
</feature>
<comment type="caution">
    <text evidence="3">The sequence shown here is derived from an EMBL/GenBank/DDBJ whole genome shotgun (WGS) entry which is preliminary data.</text>
</comment>
<dbReference type="EMBL" id="JACIGE010000010">
    <property type="protein sequence ID" value="MBB4248205.1"/>
    <property type="molecule type" value="Genomic_DNA"/>
</dbReference>
<name>A0A840G8K4_RHOTE</name>
<feature type="signal peptide" evidence="2">
    <location>
        <begin position="1"/>
        <end position="25"/>
    </location>
</feature>
<evidence type="ECO:0000313" key="3">
    <source>
        <dbReference type="EMBL" id="MBB4248205.1"/>
    </source>
</evidence>
<reference evidence="3 4" key="1">
    <citation type="submission" date="2020-08" db="EMBL/GenBank/DDBJ databases">
        <title>Genome sequencing of Purple Non-Sulfur Bacteria from various extreme environments.</title>
        <authorList>
            <person name="Mayer M."/>
        </authorList>
    </citation>
    <scope>NUCLEOTIDE SEQUENCE [LARGE SCALE GENOMIC DNA]</scope>
    <source>
        <strain evidence="3 4">2761</strain>
    </source>
</reference>
<organism evidence="3 4">
    <name type="scientific">Rhodocyclus tenuis</name>
    <name type="common">Rhodospirillum tenue</name>
    <dbReference type="NCBI Taxonomy" id="1066"/>
    <lineage>
        <taxon>Bacteria</taxon>
        <taxon>Pseudomonadati</taxon>
        <taxon>Pseudomonadota</taxon>
        <taxon>Betaproteobacteria</taxon>
        <taxon>Rhodocyclales</taxon>
        <taxon>Rhodocyclaceae</taxon>
        <taxon>Rhodocyclus</taxon>
    </lineage>
</organism>
<evidence type="ECO:0008006" key="5">
    <source>
        <dbReference type="Google" id="ProtNLM"/>
    </source>
</evidence>
<dbReference type="RefSeq" id="WP_153117531.1">
    <property type="nucleotide sequence ID" value="NZ_JACIGE010000010.1"/>
</dbReference>
<keyword evidence="2" id="KW-0732">Signal</keyword>
<keyword evidence="4" id="KW-1185">Reference proteome</keyword>
<protein>
    <recommendedName>
        <fullName evidence="5">Sel1 repeat family protein</fullName>
    </recommendedName>
</protein>
<dbReference type="AlphaFoldDB" id="A0A840G8K4"/>
<sequence>MVRILLSKACVALSCLLMFSFPVGAIASSFAYKLLSEAASETLPIRTTTQLFVHELTKAVGNDFPSEALSDENYTRLNIELRRLSEHIDANGKNINSALDDSLWRSQIEMLQRRIQWLLNANLTRSCSKLGIDLESAKDSHGDWRKVRADGNPNMGRQPVGSEIKPSSHLHTKLYWYYRLGCNGKQDLETARRVLFDISDLEPKNFSERSELRPEIRHCAAEVWAKFGIGGAVDQERADEFSRRFTTAAYFLNRPYTPERRAELTERFPDAAKNNFKCPKPLDSMRIDPRDPWRDLW</sequence>
<dbReference type="Proteomes" id="UP000587070">
    <property type="component" value="Unassembled WGS sequence"/>
</dbReference>
<evidence type="ECO:0000256" key="1">
    <source>
        <dbReference type="SAM" id="MobiDB-lite"/>
    </source>
</evidence>
<evidence type="ECO:0000313" key="4">
    <source>
        <dbReference type="Proteomes" id="UP000587070"/>
    </source>
</evidence>